<dbReference type="AlphaFoldDB" id="A0A507F5P8"/>
<keyword evidence="2" id="KW-0560">Oxidoreductase</keyword>
<accession>A0A507F5P8</accession>
<evidence type="ECO:0000256" key="1">
    <source>
        <dbReference type="ARBA" id="ARBA00022857"/>
    </source>
</evidence>
<organism evidence="4 5">
    <name type="scientific">Chytriomyces confervae</name>
    <dbReference type="NCBI Taxonomy" id="246404"/>
    <lineage>
        <taxon>Eukaryota</taxon>
        <taxon>Fungi</taxon>
        <taxon>Fungi incertae sedis</taxon>
        <taxon>Chytridiomycota</taxon>
        <taxon>Chytridiomycota incertae sedis</taxon>
        <taxon>Chytridiomycetes</taxon>
        <taxon>Chytridiales</taxon>
        <taxon>Chytriomycetaceae</taxon>
        <taxon>Chytriomyces</taxon>
    </lineage>
</organism>
<feature type="domain" description="NmrA-like" evidence="3">
    <location>
        <begin position="5"/>
        <end position="122"/>
    </location>
</feature>
<evidence type="ECO:0000313" key="5">
    <source>
        <dbReference type="Proteomes" id="UP000320333"/>
    </source>
</evidence>
<proteinExistence type="predicted"/>
<name>A0A507F5P8_9FUNG</name>
<gene>
    <name evidence="4" type="ORF">CcCBS67573_g06395</name>
</gene>
<reference evidence="4 5" key="1">
    <citation type="journal article" date="2019" name="Sci. Rep.">
        <title>Comparative genomics of chytrid fungi reveal insights into the obligate biotrophic and pathogenic lifestyle of Synchytrium endobioticum.</title>
        <authorList>
            <person name="van de Vossenberg B.T.L.H."/>
            <person name="Warris S."/>
            <person name="Nguyen H.D.T."/>
            <person name="van Gent-Pelzer M.P.E."/>
            <person name="Joly D.L."/>
            <person name="van de Geest H.C."/>
            <person name="Bonants P.J.M."/>
            <person name="Smith D.S."/>
            <person name="Levesque C.A."/>
            <person name="van der Lee T.A.J."/>
        </authorList>
    </citation>
    <scope>NUCLEOTIDE SEQUENCE [LARGE SCALE GENOMIC DNA]</scope>
    <source>
        <strain evidence="4 5">CBS 675.73</strain>
    </source>
</reference>
<dbReference type="GO" id="GO:0016491">
    <property type="term" value="F:oxidoreductase activity"/>
    <property type="evidence" value="ECO:0007669"/>
    <property type="project" value="UniProtKB-KW"/>
</dbReference>
<dbReference type="SUPFAM" id="SSF51735">
    <property type="entry name" value="NAD(P)-binding Rossmann-fold domains"/>
    <property type="match status" value="1"/>
</dbReference>
<dbReference type="PANTHER" id="PTHR47706">
    <property type="entry name" value="NMRA-LIKE FAMILY PROTEIN"/>
    <property type="match status" value="1"/>
</dbReference>
<dbReference type="InterPro" id="IPR036291">
    <property type="entry name" value="NAD(P)-bd_dom_sf"/>
</dbReference>
<dbReference type="Proteomes" id="UP000320333">
    <property type="component" value="Unassembled WGS sequence"/>
</dbReference>
<evidence type="ECO:0000313" key="4">
    <source>
        <dbReference type="EMBL" id="TPX70950.1"/>
    </source>
</evidence>
<keyword evidence="1" id="KW-0521">NADP</keyword>
<sequence>MPAFSNIAIVGGTSTIGQALIKDLLATKGEFASVILLTRDPESTASKELTALGAEARKIPSDLSAESIPALAESLNGVDALVSEVGGQGIGSQEHLIHASNQAGVKRFIPSEKLLRTDEISSKLEHTFIENGFFIEGFFSPFLNWNISAASVAVNIPGAGDVPLTVTHHISSKTSKFEGDQFTWNQARELVSKALVPVPGVKSTFSTSYTSVEHLEKKFELLKDMSG</sequence>
<dbReference type="InterPro" id="IPR051609">
    <property type="entry name" value="NmrA/Isoflavone_reductase-like"/>
</dbReference>
<dbReference type="PANTHER" id="PTHR47706:SF9">
    <property type="entry name" value="NMRA-LIKE DOMAIN-CONTAINING PROTEIN-RELATED"/>
    <property type="match status" value="1"/>
</dbReference>
<dbReference type="InterPro" id="IPR008030">
    <property type="entry name" value="NmrA-like"/>
</dbReference>
<dbReference type="Gene3D" id="3.40.50.720">
    <property type="entry name" value="NAD(P)-binding Rossmann-like Domain"/>
    <property type="match status" value="1"/>
</dbReference>
<dbReference type="EMBL" id="QEAP01000271">
    <property type="protein sequence ID" value="TPX70950.1"/>
    <property type="molecule type" value="Genomic_DNA"/>
</dbReference>
<evidence type="ECO:0000259" key="3">
    <source>
        <dbReference type="Pfam" id="PF05368"/>
    </source>
</evidence>
<evidence type="ECO:0000256" key="2">
    <source>
        <dbReference type="ARBA" id="ARBA00023002"/>
    </source>
</evidence>
<dbReference type="OrthoDB" id="419598at2759"/>
<protein>
    <recommendedName>
        <fullName evidence="3">NmrA-like domain-containing protein</fullName>
    </recommendedName>
</protein>
<keyword evidence="5" id="KW-1185">Reference proteome</keyword>
<comment type="caution">
    <text evidence="4">The sequence shown here is derived from an EMBL/GenBank/DDBJ whole genome shotgun (WGS) entry which is preliminary data.</text>
</comment>
<dbReference type="Pfam" id="PF05368">
    <property type="entry name" value="NmrA"/>
    <property type="match status" value="1"/>
</dbReference>